<feature type="transmembrane region" description="Helical" evidence="9">
    <location>
        <begin position="99"/>
        <end position="118"/>
    </location>
</feature>
<dbReference type="InterPro" id="IPR004670">
    <property type="entry name" value="NhaA"/>
</dbReference>
<comment type="function">
    <text evidence="9">Na(+)/H(+) antiporter that extrudes sodium in exchange for external protons.</text>
</comment>
<evidence type="ECO:0000256" key="2">
    <source>
        <dbReference type="ARBA" id="ARBA00022449"/>
    </source>
</evidence>
<reference evidence="10 11" key="1">
    <citation type="submission" date="2019-04" db="EMBL/GenBank/DDBJ databases">
        <title>Microbes associate with the intestines of laboratory mice.</title>
        <authorList>
            <person name="Navarre W."/>
            <person name="Wong E."/>
            <person name="Huang K."/>
            <person name="Tropini C."/>
            <person name="Ng K."/>
            <person name="Yu B."/>
        </authorList>
    </citation>
    <scope>NUCLEOTIDE SEQUENCE [LARGE SCALE GENOMIC DNA]</scope>
    <source>
        <strain evidence="10 11">NM50_B9-20</strain>
    </source>
</reference>
<dbReference type="Proteomes" id="UP000306888">
    <property type="component" value="Unassembled WGS sequence"/>
</dbReference>
<dbReference type="Pfam" id="PF06965">
    <property type="entry name" value="Na_H_antiport_1"/>
    <property type="match status" value="1"/>
</dbReference>
<evidence type="ECO:0000256" key="6">
    <source>
        <dbReference type="ARBA" id="ARBA00023053"/>
    </source>
</evidence>
<dbReference type="GO" id="GO:0005886">
    <property type="term" value="C:plasma membrane"/>
    <property type="evidence" value="ECO:0007669"/>
    <property type="project" value="UniProtKB-SubCell"/>
</dbReference>
<dbReference type="RefSeq" id="WP_136005097.1">
    <property type="nucleotide sequence ID" value="NZ_SRYR01000001.1"/>
</dbReference>
<dbReference type="AlphaFoldDB" id="A0A4S2DSB1"/>
<dbReference type="PANTHER" id="PTHR30341">
    <property type="entry name" value="SODIUM ION/PROTON ANTIPORTER NHAA-RELATED"/>
    <property type="match status" value="1"/>
</dbReference>
<keyword evidence="11" id="KW-1185">Reference proteome</keyword>
<comment type="similarity">
    <text evidence="9">Belongs to the NhaA Na(+)/H(+) (TC 2.A.33) antiporter family.</text>
</comment>
<keyword evidence="4 9" id="KW-0812">Transmembrane</keyword>
<dbReference type="Gene3D" id="1.20.1530.10">
    <property type="entry name" value="Na+/H+ antiporter like domain"/>
    <property type="match status" value="1"/>
</dbReference>
<dbReference type="NCBIfam" id="TIGR00773">
    <property type="entry name" value="NhaA"/>
    <property type="match status" value="1"/>
</dbReference>
<evidence type="ECO:0000256" key="3">
    <source>
        <dbReference type="ARBA" id="ARBA00022475"/>
    </source>
</evidence>
<gene>
    <name evidence="9 10" type="primary">nhaA</name>
    <name evidence="10" type="ORF">E5347_04675</name>
</gene>
<evidence type="ECO:0000313" key="11">
    <source>
        <dbReference type="Proteomes" id="UP000306888"/>
    </source>
</evidence>
<feature type="transmembrane region" description="Helical" evidence="9">
    <location>
        <begin position="156"/>
        <end position="177"/>
    </location>
</feature>
<feature type="transmembrane region" description="Helical" evidence="9">
    <location>
        <begin position="368"/>
        <end position="388"/>
    </location>
</feature>
<keyword evidence="8 9" id="KW-0739">Sodium transport</keyword>
<evidence type="ECO:0000256" key="1">
    <source>
        <dbReference type="ARBA" id="ARBA00004429"/>
    </source>
</evidence>
<name>A0A4S2DSB1_9CLOT</name>
<evidence type="ECO:0000256" key="9">
    <source>
        <dbReference type="HAMAP-Rule" id="MF_01844"/>
    </source>
</evidence>
<keyword evidence="6 9" id="KW-0915">Sodium</keyword>
<evidence type="ECO:0000256" key="8">
    <source>
        <dbReference type="ARBA" id="ARBA00023201"/>
    </source>
</evidence>
<keyword evidence="5 9" id="KW-1133">Transmembrane helix</keyword>
<organism evidence="10 11">
    <name type="scientific">Clostridium sartagoforme</name>
    <dbReference type="NCBI Taxonomy" id="84031"/>
    <lineage>
        <taxon>Bacteria</taxon>
        <taxon>Bacillati</taxon>
        <taxon>Bacillota</taxon>
        <taxon>Clostridia</taxon>
        <taxon>Eubacteriales</taxon>
        <taxon>Clostridiaceae</taxon>
        <taxon>Clostridium</taxon>
    </lineage>
</organism>
<feature type="transmembrane region" description="Helical" evidence="9">
    <location>
        <begin position="21"/>
        <end position="39"/>
    </location>
</feature>
<keyword evidence="7 9" id="KW-0472">Membrane</keyword>
<keyword evidence="3 9" id="KW-1003">Cell membrane</keyword>
<feature type="transmembrane region" description="Helical" evidence="9">
    <location>
        <begin position="211"/>
        <end position="238"/>
    </location>
</feature>
<accession>A0A4S2DSB1</accession>
<sequence length="398" mass="43319">MDFTNEKRTNFIDLKKLSKSEALPGLLLLIATVLALIIANSPLKSLYENIFHHIEILPGFNLHKFINDFLMAIFFLVVGCEIKMEVIRGHLSDVKRASFPVIAAIGGVTIPAIIFFILNRNTPYAGGVGVPISTDIAFAIGAFMIFKNKLSKSLKVFLLTLAVVDDLISIAVIGIFYSSGVKLIPLALGAITFILLLSLRKIDKKERLTPYFILGFILWLCIYASGIHATISGVLLAITLPISKCDKDTLQCTLIRIEHVLAPYANLIILPLFAFSNTAINMNISSIPEGALKVSLGIIIGLVVGKPLGILLFTSVLSKFKVIEKPRDVKWYDIMCVGMLAGIGFTMSIFVSEIAFAGNDDVLNIVKMSILLAAILTCLVASIAINVGKKVNKKEVIA</sequence>
<feature type="transmembrane region" description="Helical" evidence="9">
    <location>
        <begin position="334"/>
        <end position="356"/>
    </location>
</feature>
<feature type="transmembrane region" description="Helical" evidence="9">
    <location>
        <begin position="291"/>
        <end position="313"/>
    </location>
</feature>
<comment type="subcellular location">
    <subcellularLocation>
        <location evidence="1">Cell inner membrane</location>
        <topology evidence="1">Multi-pass membrane protein</topology>
    </subcellularLocation>
    <subcellularLocation>
        <location evidence="9">Cell membrane</location>
        <topology evidence="9">Multi-pass membrane protein</topology>
    </subcellularLocation>
</comment>
<protein>
    <recommendedName>
        <fullName evidence="9">Na(+)/H(+) antiporter NhaA</fullName>
    </recommendedName>
    <alternativeName>
        <fullName evidence="9">Sodium/proton antiporter NhaA</fullName>
    </alternativeName>
</protein>
<proteinExistence type="inferred from homology"/>
<dbReference type="EMBL" id="SRYR01000001">
    <property type="protein sequence ID" value="TGY44114.1"/>
    <property type="molecule type" value="Genomic_DNA"/>
</dbReference>
<evidence type="ECO:0000256" key="7">
    <source>
        <dbReference type="ARBA" id="ARBA00023136"/>
    </source>
</evidence>
<evidence type="ECO:0000256" key="5">
    <source>
        <dbReference type="ARBA" id="ARBA00022989"/>
    </source>
</evidence>
<dbReference type="HAMAP" id="MF_01844">
    <property type="entry name" value="NhaA"/>
    <property type="match status" value="1"/>
</dbReference>
<feature type="transmembrane region" description="Helical" evidence="9">
    <location>
        <begin position="124"/>
        <end position="144"/>
    </location>
</feature>
<evidence type="ECO:0000256" key="4">
    <source>
        <dbReference type="ARBA" id="ARBA00022692"/>
    </source>
</evidence>
<keyword evidence="9" id="KW-0406">Ion transport</keyword>
<keyword evidence="9" id="KW-0813">Transport</keyword>
<dbReference type="OrthoDB" id="9808135at2"/>
<dbReference type="PANTHER" id="PTHR30341:SF0">
    <property type="entry name" value="NA(+)_H(+) ANTIPORTER NHAA"/>
    <property type="match status" value="1"/>
</dbReference>
<keyword evidence="2 9" id="KW-0050">Antiport</keyword>
<dbReference type="GO" id="GO:0015385">
    <property type="term" value="F:sodium:proton antiporter activity"/>
    <property type="evidence" value="ECO:0007669"/>
    <property type="project" value="UniProtKB-UniRule"/>
</dbReference>
<evidence type="ECO:0000313" key="10">
    <source>
        <dbReference type="EMBL" id="TGY44114.1"/>
    </source>
</evidence>
<comment type="caution">
    <text evidence="10">The sequence shown here is derived from an EMBL/GenBank/DDBJ whole genome shotgun (WGS) entry which is preliminary data.</text>
</comment>
<feature type="transmembrane region" description="Helical" evidence="9">
    <location>
        <begin position="183"/>
        <end position="199"/>
    </location>
</feature>
<comment type="catalytic activity">
    <reaction evidence="9">
        <text>Na(+)(in) + 2 H(+)(out) = Na(+)(out) + 2 H(+)(in)</text>
        <dbReference type="Rhea" id="RHEA:29251"/>
        <dbReference type="ChEBI" id="CHEBI:15378"/>
        <dbReference type="ChEBI" id="CHEBI:29101"/>
    </reaction>
</comment>
<dbReference type="InterPro" id="IPR023171">
    <property type="entry name" value="Na/H_antiporter_dom_sf"/>
</dbReference>
<dbReference type="GO" id="GO:0006885">
    <property type="term" value="P:regulation of pH"/>
    <property type="evidence" value="ECO:0007669"/>
    <property type="project" value="UniProtKB-UniRule"/>
</dbReference>